<protein>
    <submittedName>
        <fullName evidence="3">MerR family transcriptional regulator</fullName>
    </submittedName>
</protein>
<feature type="compositionally biased region" description="Basic and acidic residues" evidence="1">
    <location>
        <begin position="262"/>
        <end position="286"/>
    </location>
</feature>
<dbReference type="GO" id="GO:0003677">
    <property type="term" value="F:DNA binding"/>
    <property type="evidence" value="ECO:0007669"/>
    <property type="project" value="InterPro"/>
</dbReference>
<feature type="compositionally biased region" description="Basic and acidic residues" evidence="1">
    <location>
        <begin position="293"/>
        <end position="304"/>
    </location>
</feature>
<name>A0A8J7PF44_9BACT</name>
<evidence type="ECO:0000313" key="3">
    <source>
        <dbReference type="EMBL" id="MBN8662321.1"/>
    </source>
</evidence>
<dbReference type="GO" id="GO:0006355">
    <property type="term" value="P:regulation of DNA-templated transcription"/>
    <property type="evidence" value="ECO:0007669"/>
    <property type="project" value="InterPro"/>
</dbReference>
<sequence length="398" mass="45105">MSRSKVEGTKIAQAAKDLNVTSVTIRRYIQEFNIETATDENGIKVLPKRALKELQEIRKLKEDGLTNPKVMEVLEEMRAKSDDDEKEKPESKKRVIKATAKATPKSKTKKAEVEDEDEEEELEEEKPRTISSRAKGKPARTVKSKAQKDEAEEDSETEVEDVEKTSLGEDSESEDEGEEKAKEEGGDGSGDGSGDSSGESSGKVMHTLTCQTCSKNFEHINPRLRDCLECYRTKRKERRRGGDKHKNVIQNPVAQQVVSKQPSREPRENGARENGQRDNGLRDNGGREGGNQNERHFDRMPDRTQTVERVSAVAAPRIDQPSAWAQLQKPVRSYRKAIEETRLITGSLKRRLERPDLPEGERRWLEQIYAYQLILHQGWRHLAEYKSGSTGQGKPQED</sequence>
<organism evidence="3 4">
    <name type="scientific">Candidatus Obscuribacter phosphatis</name>
    <dbReference type="NCBI Taxonomy" id="1906157"/>
    <lineage>
        <taxon>Bacteria</taxon>
        <taxon>Bacillati</taxon>
        <taxon>Candidatus Melainabacteria</taxon>
        <taxon>Candidatus Obscuribacterales</taxon>
        <taxon>Candidatus Obscuribacteraceae</taxon>
        <taxon>Candidatus Obscuribacter</taxon>
    </lineage>
</organism>
<comment type="caution">
    <text evidence="3">The sequence shown here is derived from an EMBL/GenBank/DDBJ whole genome shotgun (WGS) entry which is preliminary data.</text>
</comment>
<gene>
    <name evidence="3" type="ORF">J0M35_18265</name>
</gene>
<reference evidence="3" key="1">
    <citation type="submission" date="2021-02" db="EMBL/GenBank/DDBJ databases">
        <title>Genome-Resolved Metagenomics of a Microbial Community Performing Photosynthetic Biological Nutrient Removal.</title>
        <authorList>
            <person name="Mcdaniel E.A."/>
        </authorList>
    </citation>
    <scope>NUCLEOTIDE SEQUENCE</scope>
    <source>
        <strain evidence="3">UWPOB_OBS1</strain>
    </source>
</reference>
<dbReference type="InterPro" id="IPR000551">
    <property type="entry name" value="MerR-type_HTH_dom"/>
</dbReference>
<feature type="compositionally biased region" description="Polar residues" evidence="1">
    <location>
        <begin position="248"/>
        <end position="261"/>
    </location>
</feature>
<dbReference type="SUPFAM" id="SSF46955">
    <property type="entry name" value="Putative DNA-binding domain"/>
    <property type="match status" value="1"/>
</dbReference>
<feature type="compositionally biased region" description="Acidic residues" evidence="1">
    <location>
        <begin position="169"/>
        <end position="178"/>
    </location>
</feature>
<feature type="domain" description="HTH merR-type" evidence="2">
    <location>
        <begin position="10"/>
        <end position="76"/>
    </location>
</feature>
<feature type="compositionally biased region" description="Acidic residues" evidence="1">
    <location>
        <begin position="113"/>
        <end position="124"/>
    </location>
</feature>
<feature type="compositionally biased region" description="Acidic residues" evidence="1">
    <location>
        <begin position="150"/>
        <end position="161"/>
    </location>
</feature>
<dbReference type="Proteomes" id="UP000664277">
    <property type="component" value="Unassembled WGS sequence"/>
</dbReference>
<feature type="compositionally biased region" description="Basic residues" evidence="1">
    <location>
        <begin position="134"/>
        <end position="145"/>
    </location>
</feature>
<feature type="region of interest" description="Disordered" evidence="1">
    <location>
        <begin position="75"/>
        <end position="203"/>
    </location>
</feature>
<dbReference type="AlphaFoldDB" id="A0A8J7PF44"/>
<accession>A0A8J7PF44</accession>
<dbReference type="Gene3D" id="1.10.1660.10">
    <property type="match status" value="1"/>
</dbReference>
<evidence type="ECO:0000313" key="4">
    <source>
        <dbReference type="Proteomes" id="UP000664277"/>
    </source>
</evidence>
<dbReference type="Pfam" id="PF13411">
    <property type="entry name" value="MerR_1"/>
    <property type="match status" value="1"/>
</dbReference>
<feature type="region of interest" description="Disordered" evidence="1">
    <location>
        <begin position="236"/>
        <end position="304"/>
    </location>
</feature>
<dbReference type="InterPro" id="IPR009061">
    <property type="entry name" value="DNA-bd_dom_put_sf"/>
</dbReference>
<evidence type="ECO:0000256" key="1">
    <source>
        <dbReference type="SAM" id="MobiDB-lite"/>
    </source>
</evidence>
<dbReference type="EMBL" id="JAFLCK010000036">
    <property type="protein sequence ID" value="MBN8662321.1"/>
    <property type="molecule type" value="Genomic_DNA"/>
</dbReference>
<feature type="compositionally biased region" description="Basic and acidic residues" evidence="1">
    <location>
        <begin position="75"/>
        <end position="93"/>
    </location>
</feature>
<evidence type="ECO:0000259" key="2">
    <source>
        <dbReference type="Pfam" id="PF13411"/>
    </source>
</evidence>
<proteinExistence type="predicted"/>